<comment type="caution">
    <text evidence="2">The sequence shown here is derived from an EMBL/GenBank/DDBJ whole genome shotgun (WGS) entry which is preliminary data.</text>
</comment>
<evidence type="ECO:0000256" key="1">
    <source>
        <dbReference type="SAM" id="MobiDB-lite"/>
    </source>
</evidence>
<feature type="region of interest" description="Disordered" evidence="1">
    <location>
        <begin position="1"/>
        <end position="24"/>
    </location>
</feature>
<proteinExistence type="predicted"/>
<organism evidence="2 3">
    <name type="scientific">Trametes cubensis</name>
    <dbReference type="NCBI Taxonomy" id="1111947"/>
    <lineage>
        <taxon>Eukaryota</taxon>
        <taxon>Fungi</taxon>
        <taxon>Dikarya</taxon>
        <taxon>Basidiomycota</taxon>
        <taxon>Agaricomycotina</taxon>
        <taxon>Agaricomycetes</taxon>
        <taxon>Polyporales</taxon>
        <taxon>Polyporaceae</taxon>
        <taxon>Trametes</taxon>
    </lineage>
</organism>
<accession>A0AAD7TQ18</accession>
<keyword evidence="3" id="KW-1185">Reference proteome</keyword>
<feature type="compositionally biased region" description="Polar residues" evidence="1">
    <location>
        <begin position="1"/>
        <end position="12"/>
    </location>
</feature>
<dbReference type="EMBL" id="JAPEVG010000214">
    <property type="protein sequence ID" value="KAJ8473658.1"/>
    <property type="molecule type" value="Genomic_DNA"/>
</dbReference>
<evidence type="ECO:0000313" key="2">
    <source>
        <dbReference type="EMBL" id="KAJ8473658.1"/>
    </source>
</evidence>
<reference evidence="2" key="1">
    <citation type="submission" date="2022-11" db="EMBL/GenBank/DDBJ databases">
        <title>Genome Sequence of Cubamyces cubensis.</title>
        <authorList>
            <person name="Buettner E."/>
        </authorList>
    </citation>
    <scope>NUCLEOTIDE SEQUENCE</scope>
    <source>
        <strain evidence="2">MPL-01</strain>
    </source>
</reference>
<name>A0AAD7TQ18_9APHY</name>
<dbReference type="Proteomes" id="UP001215151">
    <property type="component" value="Unassembled WGS sequence"/>
</dbReference>
<evidence type="ECO:0000313" key="3">
    <source>
        <dbReference type="Proteomes" id="UP001215151"/>
    </source>
</evidence>
<feature type="region of interest" description="Disordered" evidence="1">
    <location>
        <begin position="85"/>
        <end position="110"/>
    </location>
</feature>
<feature type="region of interest" description="Disordered" evidence="1">
    <location>
        <begin position="38"/>
        <end position="63"/>
    </location>
</feature>
<dbReference type="AlphaFoldDB" id="A0AAD7TQ18"/>
<gene>
    <name evidence="2" type="ORF">ONZ51_g7743</name>
</gene>
<protein>
    <submittedName>
        <fullName evidence="2">Uncharacterized protein</fullName>
    </submittedName>
</protein>
<sequence length="110" mass="11893">MEVDSQLDSRMNSPRIAERPHLRDSILVSHNNSISPPLAGTRELCGNQAHGNGSLSLEAMPSSAPSDQTALAILQTAVQKRFYRRDGEERKPDAPLAQATIHASDIGSPH</sequence>